<evidence type="ECO:0000313" key="2">
    <source>
        <dbReference type="Proteomes" id="UP000028999"/>
    </source>
</evidence>
<reference evidence="1 2" key="1">
    <citation type="journal article" date="2014" name="Science">
        <title>Plant genetics. Early allopolyploid evolution in the post-Neolithic Brassica napus oilseed genome.</title>
        <authorList>
            <person name="Chalhoub B."/>
            <person name="Denoeud F."/>
            <person name="Liu S."/>
            <person name="Parkin I.A."/>
            <person name="Tang H."/>
            <person name="Wang X."/>
            <person name="Chiquet J."/>
            <person name="Belcram H."/>
            <person name="Tong C."/>
            <person name="Samans B."/>
            <person name="Correa M."/>
            <person name="Da Silva C."/>
            <person name="Just J."/>
            <person name="Falentin C."/>
            <person name="Koh C.S."/>
            <person name="Le Clainche I."/>
            <person name="Bernard M."/>
            <person name="Bento P."/>
            <person name="Noel B."/>
            <person name="Labadie K."/>
            <person name="Alberti A."/>
            <person name="Charles M."/>
            <person name="Arnaud D."/>
            <person name="Guo H."/>
            <person name="Daviaud C."/>
            <person name="Alamery S."/>
            <person name="Jabbari K."/>
            <person name="Zhao M."/>
            <person name="Edger P.P."/>
            <person name="Chelaifa H."/>
            <person name="Tack D."/>
            <person name="Lassalle G."/>
            <person name="Mestiri I."/>
            <person name="Schnel N."/>
            <person name="Le Paslier M.C."/>
            <person name="Fan G."/>
            <person name="Renault V."/>
            <person name="Bayer P.E."/>
            <person name="Golicz A.A."/>
            <person name="Manoli S."/>
            <person name="Lee T.H."/>
            <person name="Thi V.H."/>
            <person name="Chalabi S."/>
            <person name="Hu Q."/>
            <person name="Fan C."/>
            <person name="Tollenaere R."/>
            <person name="Lu Y."/>
            <person name="Battail C."/>
            <person name="Shen J."/>
            <person name="Sidebottom C.H."/>
            <person name="Wang X."/>
            <person name="Canaguier A."/>
            <person name="Chauveau A."/>
            <person name="Berard A."/>
            <person name="Deniot G."/>
            <person name="Guan M."/>
            <person name="Liu Z."/>
            <person name="Sun F."/>
            <person name="Lim Y.P."/>
            <person name="Lyons E."/>
            <person name="Town C.D."/>
            <person name="Bancroft I."/>
            <person name="Wang X."/>
            <person name="Meng J."/>
            <person name="Ma J."/>
            <person name="Pires J.C."/>
            <person name="King G.J."/>
            <person name="Brunel D."/>
            <person name="Delourme R."/>
            <person name="Renard M."/>
            <person name="Aury J.M."/>
            <person name="Adams K.L."/>
            <person name="Batley J."/>
            <person name="Snowdon R.J."/>
            <person name="Tost J."/>
            <person name="Edwards D."/>
            <person name="Zhou Y."/>
            <person name="Hua W."/>
            <person name="Sharpe A.G."/>
            <person name="Paterson A.H."/>
            <person name="Guan C."/>
            <person name="Wincker P."/>
        </authorList>
    </citation>
    <scope>NUCLEOTIDE SEQUENCE [LARGE SCALE GENOMIC DNA]</scope>
    <source>
        <strain evidence="2">cv. Darmor-bzh</strain>
    </source>
</reference>
<accession>A0A078J2G5</accession>
<dbReference type="PaxDb" id="3708-A0A078J2G5"/>
<evidence type="ECO:0000313" key="1">
    <source>
        <dbReference type="EMBL" id="CDY56324.1"/>
    </source>
</evidence>
<sequence>MAALSLLSPIPSSASLPPIYSLYHFKEPFKATKPPQPPFSAVSEARGA</sequence>
<dbReference type="AlphaFoldDB" id="A0A078J2G5"/>
<dbReference type="Gramene" id="CDY56324">
    <property type="protein sequence ID" value="CDY56324"/>
    <property type="gene ID" value="GSBRNA2T00019435001"/>
</dbReference>
<keyword evidence="2" id="KW-1185">Reference proteome</keyword>
<organism evidence="1 2">
    <name type="scientific">Brassica napus</name>
    <name type="common">Rape</name>
    <dbReference type="NCBI Taxonomy" id="3708"/>
    <lineage>
        <taxon>Eukaryota</taxon>
        <taxon>Viridiplantae</taxon>
        <taxon>Streptophyta</taxon>
        <taxon>Embryophyta</taxon>
        <taxon>Tracheophyta</taxon>
        <taxon>Spermatophyta</taxon>
        <taxon>Magnoliopsida</taxon>
        <taxon>eudicotyledons</taxon>
        <taxon>Gunneridae</taxon>
        <taxon>Pentapetalae</taxon>
        <taxon>rosids</taxon>
        <taxon>malvids</taxon>
        <taxon>Brassicales</taxon>
        <taxon>Brassicaceae</taxon>
        <taxon>Brassiceae</taxon>
        <taxon>Brassica</taxon>
    </lineage>
</organism>
<proteinExistence type="predicted"/>
<name>A0A078J2G5_BRANA</name>
<dbReference type="EMBL" id="LK033478">
    <property type="protein sequence ID" value="CDY56324.1"/>
    <property type="molecule type" value="Genomic_DNA"/>
</dbReference>
<protein>
    <submittedName>
        <fullName evidence="1">BnaC07g50380D protein</fullName>
    </submittedName>
</protein>
<dbReference type="Proteomes" id="UP000028999">
    <property type="component" value="Unassembled WGS sequence"/>
</dbReference>
<gene>
    <name evidence="1" type="primary">BnaC07g50380D</name>
    <name evidence="1" type="ORF">GSBRNA2T00019435001</name>
</gene>